<dbReference type="AlphaFoldDB" id="U4LT25"/>
<keyword evidence="4" id="KW-1185">Reference proteome</keyword>
<proteinExistence type="predicted"/>
<dbReference type="Pfam" id="PF24883">
    <property type="entry name" value="NPHP3_N"/>
    <property type="match status" value="1"/>
</dbReference>
<dbReference type="Proteomes" id="UP000018144">
    <property type="component" value="Unassembled WGS sequence"/>
</dbReference>
<dbReference type="EMBL" id="HF935442">
    <property type="protein sequence ID" value="CCX30541.1"/>
    <property type="molecule type" value="Genomic_DNA"/>
</dbReference>
<sequence length="134" mass="15558">MSKQIPGILSFIKEVSKSNTKMQYSTMNALQGVRKQLGDVEVNELLEWISTIDPQTRHRDISRKRRENTGDWFLRTEQFLKWRDYSQGSDESFENTILGVYGIPGAGKSVIFSFIVDHIQTAFESENEYCITWL</sequence>
<dbReference type="STRING" id="1076935.U4LT25"/>
<accession>U4LT25</accession>
<dbReference type="InterPro" id="IPR056884">
    <property type="entry name" value="NPHP3-like_N"/>
</dbReference>
<evidence type="ECO:0000259" key="2">
    <source>
        <dbReference type="Pfam" id="PF24883"/>
    </source>
</evidence>
<evidence type="ECO:0000256" key="1">
    <source>
        <dbReference type="ARBA" id="ARBA00022737"/>
    </source>
</evidence>
<evidence type="ECO:0000313" key="3">
    <source>
        <dbReference type="EMBL" id="CCX30541.1"/>
    </source>
</evidence>
<organism evidence="3 4">
    <name type="scientific">Pyronema omphalodes (strain CBS 100304)</name>
    <name type="common">Pyronema confluens</name>
    <dbReference type="NCBI Taxonomy" id="1076935"/>
    <lineage>
        <taxon>Eukaryota</taxon>
        <taxon>Fungi</taxon>
        <taxon>Dikarya</taxon>
        <taxon>Ascomycota</taxon>
        <taxon>Pezizomycotina</taxon>
        <taxon>Pezizomycetes</taxon>
        <taxon>Pezizales</taxon>
        <taxon>Pyronemataceae</taxon>
        <taxon>Pyronema</taxon>
    </lineage>
</organism>
<protein>
    <recommendedName>
        <fullName evidence="2">Nephrocystin 3-like N-terminal domain-containing protein</fullName>
    </recommendedName>
</protein>
<keyword evidence="1" id="KW-0677">Repeat</keyword>
<feature type="domain" description="Nephrocystin 3-like N-terminal" evidence="2">
    <location>
        <begin position="68"/>
        <end position="122"/>
    </location>
</feature>
<dbReference type="PANTHER" id="PTHR10039:SF15">
    <property type="entry name" value="NACHT DOMAIN-CONTAINING PROTEIN"/>
    <property type="match status" value="1"/>
</dbReference>
<name>U4LT25_PYROM</name>
<evidence type="ECO:0000313" key="4">
    <source>
        <dbReference type="Proteomes" id="UP000018144"/>
    </source>
</evidence>
<dbReference type="PANTHER" id="PTHR10039">
    <property type="entry name" value="AMELOGENIN"/>
    <property type="match status" value="1"/>
</dbReference>
<reference evidence="3 4" key="1">
    <citation type="journal article" date="2013" name="PLoS Genet.">
        <title>The genome and development-dependent transcriptomes of Pyronema confluens: a window into fungal evolution.</title>
        <authorList>
            <person name="Traeger S."/>
            <person name="Altegoer F."/>
            <person name="Freitag M."/>
            <person name="Gabaldon T."/>
            <person name="Kempken F."/>
            <person name="Kumar A."/>
            <person name="Marcet-Houben M."/>
            <person name="Poggeler S."/>
            <person name="Stajich J.E."/>
            <person name="Nowrousian M."/>
        </authorList>
    </citation>
    <scope>NUCLEOTIDE SEQUENCE [LARGE SCALE GENOMIC DNA]</scope>
    <source>
        <strain evidence="4">CBS 100304</strain>
        <tissue evidence="3">Vegetative mycelium</tissue>
    </source>
</reference>
<gene>
    <name evidence="3" type="ORF">PCON_08740</name>
</gene>
<dbReference type="OrthoDB" id="195446at2759"/>